<evidence type="ECO:0000313" key="2">
    <source>
        <dbReference type="Proteomes" id="UP001239414"/>
    </source>
</evidence>
<accession>A0ABT7FQA5</accession>
<dbReference type="Proteomes" id="UP001239414">
    <property type="component" value="Unassembled WGS sequence"/>
</dbReference>
<keyword evidence="2" id="KW-1185">Reference proteome</keyword>
<name>A0ABT7FQA5_9CORY</name>
<sequence length="69" mass="7637">MPDTIKANQVGVKLTAQNASEVAKWCGGELYFRAPIWGVFLPNGDLAKRGDLIIQWDKGEFIAMEDKLA</sequence>
<dbReference type="EMBL" id="JASNUO010000006">
    <property type="protein sequence ID" value="MDK4247779.1"/>
    <property type="molecule type" value="Genomic_DNA"/>
</dbReference>
<dbReference type="RefSeq" id="WP_284612684.1">
    <property type="nucleotide sequence ID" value="NZ_JASNUO010000006.1"/>
</dbReference>
<organism evidence="1 2">
    <name type="scientific">Corynebacterium accolens</name>
    <dbReference type="NCBI Taxonomy" id="38284"/>
    <lineage>
        <taxon>Bacteria</taxon>
        <taxon>Bacillati</taxon>
        <taxon>Actinomycetota</taxon>
        <taxon>Actinomycetes</taxon>
        <taxon>Mycobacteriales</taxon>
        <taxon>Corynebacteriaceae</taxon>
        <taxon>Corynebacterium</taxon>
    </lineage>
</organism>
<comment type="caution">
    <text evidence="1">The sequence shown here is derived from an EMBL/GenBank/DDBJ whole genome shotgun (WGS) entry which is preliminary data.</text>
</comment>
<protein>
    <submittedName>
        <fullName evidence="1">Uncharacterized protein</fullName>
    </submittedName>
</protein>
<evidence type="ECO:0000313" key="1">
    <source>
        <dbReference type="EMBL" id="MDK4247779.1"/>
    </source>
</evidence>
<gene>
    <name evidence="1" type="ORF">QPX34_07035</name>
</gene>
<proteinExistence type="predicted"/>
<reference evidence="1 2" key="1">
    <citation type="submission" date="2023-05" db="EMBL/GenBank/DDBJ databases">
        <title>Metabolic capabilities are highly conserved among human nasal-associated Corynebacterium species in pangenomic analyses.</title>
        <authorList>
            <person name="Tran T.H."/>
            <person name="Roberts A.Q."/>
            <person name="Escapa I.F."/>
            <person name="Gao W."/>
            <person name="Conlan S."/>
            <person name="Kong H."/>
            <person name="Segre J.A."/>
            <person name="Kelly M.S."/>
            <person name="Lemon K.P."/>
        </authorList>
    </citation>
    <scope>NUCLEOTIDE SEQUENCE [LARGE SCALE GENOMIC DNA]</scope>
    <source>
        <strain evidence="1 2">KPL3802</strain>
    </source>
</reference>